<dbReference type="GO" id="GO:0008270">
    <property type="term" value="F:zinc ion binding"/>
    <property type="evidence" value="ECO:0007669"/>
    <property type="project" value="UniProtKB-KW"/>
</dbReference>
<dbReference type="Gene3D" id="4.10.1100.10">
    <property type="entry name" value="Transcription factor, SBP-box domain"/>
    <property type="match status" value="1"/>
</dbReference>
<accession>A0A8S9QKD8</accession>
<gene>
    <name evidence="12" type="ORF">F2Q69_00020287</name>
</gene>
<comment type="subcellular location">
    <subcellularLocation>
        <location evidence="1">Nucleus</location>
    </subcellularLocation>
</comment>
<dbReference type="PANTHER" id="PTHR31251:SF226">
    <property type="entry name" value="SQUAMOSA PROMOTER-BINDING-LIKE PROTEIN 6"/>
    <property type="match status" value="1"/>
</dbReference>
<dbReference type="PROSITE" id="PS51141">
    <property type="entry name" value="ZF_SBP"/>
    <property type="match status" value="2"/>
</dbReference>
<keyword evidence="7" id="KW-0804">Transcription</keyword>
<evidence type="ECO:0000256" key="7">
    <source>
        <dbReference type="ARBA" id="ARBA00023163"/>
    </source>
</evidence>
<keyword evidence="2" id="KW-0479">Metal-binding</keyword>
<feature type="region of interest" description="Disordered" evidence="10">
    <location>
        <begin position="535"/>
        <end position="568"/>
    </location>
</feature>
<dbReference type="Pfam" id="PF03110">
    <property type="entry name" value="SBP"/>
    <property type="match status" value="2"/>
</dbReference>
<dbReference type="InterPro" id="IPR044817">
    <property type="entry name" value="SBP-like"/>
</dbReference>
<feature type="domain" description="SBP-type" evidence="11">
    <location>
        <begin position="335"/>
        <end position="409"/>
    </location>
</feature>
<feature type="domain" description="SBP-type" evidence="11">
    <location>
        <begin position="86"/>
        <end position="163"/>
    </location>
</feature>
<dbReference type="FunFam" id="4.10.1100.10:FF:000001">
    <property type="entry name" value="Squamosa promoter-binding-like protein 14"/>
    <property type="match status" value="1"/>
</dbReference>
<evidence type="ECO:0000256" key="2">
    <source>
        <dbReference type="ARBA" id="ARBA00022723"/>
    </source>
</evidence>
<evidence type="ECO:0000313" key="13">
    <source>
        <dbReference type="Proteomes" id="UP000712600"/>
    </source>
</evidence>
<dbReference type="InterPro" id="IPR004333">
    <property type="entry name" value="SBP_dom"/>
</dbReference>
<evidence type="ECO:0000256" key="8">
    <source>
        <dbReference type="ARBA" id="ARBA00023242"/>
    </source>
</evidence>
<dbReference type="GO" id="GO:0005634">
    <property type="term" value="C:nucleus"/>
    <property type="evidence" value="ECO:0007669"/>
    <property type="project" value="UniProtKB-SubCell"/>
</dbReference>
<dbReference type="Proteomes" id="UP000712600">
    <property type="component" value="Unassembled WGS sequence"/>
</dbReference>
<keyword evidence="8" id="KW-0539">Nucleus</keyword>
<evidence type="ECO:0000256" key="6">
    <source>
        <dbReference type="ARBA" id="ARBA00023125"/>
    </source>
</evidence>
<dbReference type="PANTHER" id="PTHR31251">
    <property type="entry name" value="SQUAMOSA PROMOTER-BINDING-LIKE PROTEIN 4"/>
    <property type="match status" value="1"/>
</dbReference>
<feature type="compositionally biased region" description="Low complexity" evidence="10">
    <location>
        <begin position="556"/>
        <end position="568"/>
    </location>
</feature>
<keyword evidence="4" id="KW-0862">Zinc</keyword>
<evidence type="ECO:0000256" key="5">
    <source>
        <dbReference type="ARBA" id="ARBA00023015"/>
    </source>
</evidence>
<evidence type="ECO:0000256" key="4">
    <source>
        <dbReference type="ARBA" id="ARBA00022833"/>
    </source>
</evidence>
<reference evidence="12" key="1">
    <citation type="submission" date="2019-12" db="EMBL/GenBank/DDBJ databases">
        <title>Genome sequencing and annotation of Brassica cretica.</title>
        <authorList>
            <person name="Studholme D.J."/>
            <person name="Sarris P."/>
        </authorList>
    </citation>
    <scope>NUCLEOTIDE SEQUENCE</scope>
    <source>
        <strain evidence="12">PFS-109/04</strain>
        <tissue evidence="12">Leaf</tissue>
    </source>
</reference>
<evidence type="ECO:0000259" key="11">
    <source>
        <dbReference type="PROSITE" id="PS51141"/>
    </source>
</evidence>
<dbReference type="GO" id="GO:0003677">
    <property type="term" value="F:DNA binding"/>
    <property type="evidence" value="ECO:0007669"/>
    <property type="project" value="UniProtKB-KW"/>
</dbReference>
<dbReference type="AlphaFoldDB" id="A0A8S9QKD8"/>
<sequence>MDSWSYGRSVFLPNGTIAENQSSMPGFEMETSDGFITKVASSSYVEENQSSNLSRIDFKFRIYENHDGTSSLRAKKTRASNSCSQSPLCQVYGCNMDLSFSKDYHKRHRVCDAHSKSSVVIVSGVEQRFCQQCSRFHFLSEFDDGKRSCRRRLAGHNERRRKPSFYFLPGKRHKLLPQGTMSLPLPSPSLNYVSFNEFSLVLPESFPGSFLYRVMDEHDHRASRLVSFKDEPKPAMEASGVSYIWDLQEAVPRSTCALSLLSAQSQQHLSANNPNKSFSITQPCQNLNHSTGDYHQMQPLRIDPGKKTKSVTSSSSCNGNVSSTVDQLQLSSHLQRIQQQQRTFTDDVKHRLLQAYHPSILLHFSFKLVIVLYFLGRMISRFHFLSEFDDGKRSCRRRLAGHNERRRKPSFYFLPGKRHKLLPQGTMSLPLPSPSLNYVSFNDFSLVLPESFPGSFLYRVMDEHDHRASRLVSFKDEPKPAMEASGVSYIWDLQEAVPRSTCALSLLSAQSQQHLSANNPNKSFSITQPCQNLNHSTGDYHQMQPLRIDPGKKTKSVTSSSSCNGNGSSTVDLLQLSSHLQRIQQQQRTFTDDVKQEYNELYFP</sequence>
<evidence type="ECO:0000256" key="1">
    <source>
        <dbReference type="ARBA" id="ARBA00004123"/>
    </source>
</evidence>
<dbReference type="InterPro" id="IPR036893">
    <property type="entry name" value="SBP_sf"/>
</dbReference>
<name>A0A8S9QKD8_BRACR</name>
<proteinExistence type="predicted"/>
<evidence type="ECO:0000256" key="9">
    <source>
        <dbReference type="PROSITE-ProRule" id="PRU00470"/>
    </source>
</evidence>
<keyword evidence="3 9" id="KW-0863">Zinc-finger</keyword>
<organism evidence="12 13">
    <name type="scientific">Brassica cretica</name>
    <name type="common">Mustard</name>
    <dbReference type="NCBI Taxonomy" id="69181"/>
    <lineage>
        <taxon>Eukaryota</taxon>
        <taxon>Viridiplantae</taxon>
        <taxon>Streptophyta</taxon>
        <taxon>Embryophyta</taxon>
        <taxon>Tracheophyta</taxon>
        <taxon>Spermatophyta</taxon>
        <taxon>Magnoliopsida</taxon>
        <taxon>eudicotyledons</taxon>
        <taxon>Gunneridae</taxon>
        <taxon>Pentapetalae</taxon>
        <taxon>rosids</taxon>
        <taxon>malvids</taxon>
        <taxon>Brassicales</taxon>
        <taxon>Brassicaceae</taxon>
        <taxon>Brassiceae</taxon>
        <taxon>Brassica</taxon>
    </lineage>
</organism>
<evidence type="ECO:0000256" key="10">
    <source>
        <dbReference type="SAM" id="MobiDB-lite"/>
    </source>
</evidence>
<evidence type="ECO:0000256" key="3">
    <source>
        <dbReference type="ARBA" id="ARBA00022771"/>
    </source>
</evidence>
<dbReference type="SUPFAM" id="SSF103612">
    <property type="entry name" value="SBT domain"/>
    <property type="match status" value="2"/>
</dbReference>
<protein>
    <recommendedName>
        <fullName evidence="11">SBP-type domain-containing protein</fullName>
    </recommendedName>
</protein>
<keyword evidence="5" id="KW-0805">Transcription regulation</keyword>
<keyword evidence="6" id="KW-0238">DNA-binding</keyword>
<dbReference type="EMBL" id="QGKX02001290">
    <property type="protein sequence ID" value="KAF3538694.1"/>
    <property type="molecule type" value="Genomic_DNA"/>
</dbReference>
<evidence type="ECO:0000313" key="12">
    <source>
        <dbReference type="EMBL" id="KAF3538694.1"/>
    </source>
</evidence>
<comment type="caution">
    <text evidence="12">The sequence shown here is derived from an EMBL/GenBank/DDBJ whole genome shotgun (WGS) entry which is preliminary data.</text>
</comment>